<evidence type="ECO:0000313" key="2">
    <source>
        <dbReference type="EMBL" id="MBR7676435.1"/>
    </source>
</evidence>
<proteinExistence type="predicted"/>
<reference evidence="2" key="1">
    <citation type="submission" date="2021-04" db="EMBL/GenBank/DDBJ databases">
        <title>Sequencing of actinobacteria type strains.</title>
        <authorList>
            <person name="Nguyen G.-S."/>
            <person name="Wentzel A."/>
        </authorList>
    </citation>
    <scope>NUCLEOTIDE SEQUENCE</scope>
    <source>
        <strain evidence="2">DSM 42095</strain>
    </source>
</reference>
<gene>
    <name evidence="2" type="ORF">KDA82_26190</name>
</gene>
<evidence type="ECO:0000313" key="3">
    <source>
        <dbReference type="Proteomes" id="UP000675554"/>
    </source>
</evidence>
<feature type="region of interest" description="Disordered" evidence="1">
    <location>
        <begin position="576"/>
        <end position="610"/>
    </location>
</feature>
<comment type="caution">
    <text evidence="2">The sequence shown here is derived from an EMBL/GenBank/DDBJ whole genome shotgun (WGS) entry which is preliminary data.</text>
</comment>
<keyword evidence="3" id="KW-1185">Reference proteome</keyword>
<sequence length="610" mass="67316">MSMPRAWRSTAKARQRRPRPGADAPAQIPDSKVGQLDALLHQSGALELIAAELRGRPGPSGLPVRTVLVALLLTLHYHGSATLADACRVLLDELRAPAREWLGVVETDRHEVHARLAFCQRAYRSFDRLTTALDPHRCDRRRRLPLDDAAEAAAAWEDDQAEHLRRRKVLQEINDRLVLVTVRLAHRHGFLKGWHGDVGIDTTAVPSGQRPPKYSRDLASVEITAGKHFSAGDETGIFGYSATLTVAAARRHPAGHPQAGRRSSAHPQLVLGLVLDTPGKRIGPNAVHTLRALKPLGLPTGLLAADRAYTDQTTEHFALPTRRLGYQLVLDYKRNQRGVQGSHLGALLVDGSLACPLMPAGLANTTHGLEDKTVREFPEDLAQQIAAREPYYLKLKEGPDARGAIRLQCPAAGPSPSVTCPRFSRTHQAPAPPPTTVDLTNPRATAAHPAAKPTIQVSKAERLRPPPGRELPEICQQPTWTIRPGDIDVWDKFRQDRHYLTPAWLDAYKPIRAHNEGINGRAKGHRVDIAEPKKRLARGRVAQTILVALMISIINLQILTDWQRTIGDHTPLVSHHAECREDTNRPRGRQQVPTEARPPPAGLTRRRSNH</sequence>
<name>A0A8T4IXI6_9ACTN</name>
<organism evidence="2 3">
    <name type="scientific">Streptomyces daliensis</name>
    <dbReference type="NCBI Taxonomy" id="299421"/>
    <lineage>
        <taxon>Bacteria</taxon>
        <taxon>Bacillati</taxon>
        <taxon>Actinomycetota</taxon>
        <taxon>Actinomycetes</taxon>
        <taxon>Kitasatosporales</taxon>
        <taxon>Streptomycetaceae</taxon>
        <taxon>Streptomyces</taxon>
    </lineage>
</organism>
<feature type="compositionally biased region" description="Basic and acidic residues" evidence="1">
    <location>
        <begin position="576"/>
        <end position="585"/>
    </location>
</feature>
<dbReference type="AlphaFoldDB" id="A0A8T4IXI6"/>
<dbReference type="Proteomes" id="UP000675554">
    <property type="component" value="Unassembled WGS sequence"/>
</dbReference>
<feature type="region of interest" description="Disordered" evidence="1">
    <location>
        <begin position="1"/>
        <end position="28"/>
    </location>
</feature>
<evidence type="ECO:0008006" key="4">
    <source>
        <dbReference type="Google" id="ProtNLM"/>
    </source>
</evidence>
<dbReference type="EMBL" id="JAGSMN010000663">
    <property type="protein sequence ID" value="MBR7676435.1"/>
    <property type="molecule type" value="Genomic_DNA"/>
</dbReference>
<protein>
    <recommendedName>
        <fullName evidence="4">Transposase</fullName>
    </recommendedName>
</protein>
<evidence type="ECO:0000256" key="1">
    <source>
        <dbReference type="SAM" id="MobiDB-lite"/>
    </source>
</evidence>
<accession>A0A8T4IXI6</accession>